<reference evidence="4 5" key="1">
    <citation type="submission" date="2019-03" db="EMBL/GenBank/DDBJ databases">
        <title>Deep-cultivation of Planctomycetes and their phenomic and genomic characterization uncovers novel biology.</title>
        <authorList>
            <person name="Wiegand S."/>
            <person name="Jogler M."/>
            <person name="Boedeker C."/>
            <person name="Pinto D."/>
            <person name="Vollmers J."/>
            <person name="Rivas-Marin E."/>
            <person name="Kohn T."/>
            <person name="Peeters S.H."/>
            <person name="Heuer A."/>
            <person name="Rast P."/>
            <person name="Oberbeckmann S."/>
            <person name="Bunk B."/>
            <person name="Jeske O."/>
            <person name="Meyerdierks A."/>
            <person name="Storesund J.E."/>
            <person name="Kallscheuer N."/>
            <person name="Luecker S."/>
            <person name="Lage O.M."/>
            <person name="Pohl T."/>
            <person name="Merkel B.J."/>
            <person name="Hornburger P."/>
            <person name="Mueller R.-W."/>
            <person name="Bruemmer F."/>
            <person name="Labrenz M."/>
            <person name="Spormann A.M."/>
            <person name="Op den Camp H."/>
            <person name="Overmann J."/>
            <person name="Amann R."/>
            <person name="Jetten M.S.M."/>
            <person name="Mascher T."/>
            <person name="Medema M.H."/>
            <person name="Devos D.P."/>
            <person name="Kaster A.-K."/>
            <person name="Ovreas L."/>
            <person name="Rohde M."/>
            <person name="Galperin M.Y."/>
            <person name="Jogler C."/>
        </authorList>
    </citation>
    <scope>NUCLEOTIDE SEQUENCE [LARGE SCALE GENOMIC DNA]</scope>
    <source>
        <strain evidence="4 5">Enr17</strain>
    </source>
</reference>
<dbReference type="PANTHER" id="PTHR34512">
    <property type="entry name" value="CELL SURFACE PROTEIN"/>
    <property type="match status" value="1"/>
</dbReference>
<feature type="region of interest" description="Disordered" evidence="1">
    <location>
        <begin position="21"/>
        <end position="43"/>
    </location>
</feature>
<dbReference type="PANTHER" id="PTHR34512:SF30">
    <property type="entry name" value="OUTER MEMBRANE PROTEIN ASSEMBLY FACTOR BAMB"/>
    <property type="match status" value="1"/>
</dbReference>
<evidence type="ECO:0000259" key="3">
    <source>
        <dbReference type="Pfam" id="PF13360"/>
    </source>
</evidence>
<proteinExistence type="predicted"/>
<dbReference type="Gene3D" id="2.130.10.10">
    <property type="entry name" value="YVTN repeat-like/Quinoprotein amine dehydrogenase"/>
    <property type="match status" value="1"/>
</dbReference>
<gene>
    <name evidence="4" type="ORF">Enr17x_01360</name>
</gene>
<dbReference type="RefSeq" id="WP_232100906.1">
    <property type="nucleotide sequence ID" value="NZ_CP037452.1"/>
</dbReference>
<protein>
    <submittedName>
        <fullName evidence="4">Outer membrane biogenesis protein BamB</fullName>
    </submittedName>
</protein>
<evidence type="ECO:0000256" key="2">
    <source>
        <dbReference type="SAM" id="SignalP"/>
    </source>
</evidence>
<dbReference type="Pfam" id="PF13360">
    <property type="entry name" value="PQQ_2"/>
    <property type="match status" value="1"/>
</dbReference>
<dbReference type="SUPFAM" id="SSF50998">
    <property type="entry name" value="Quinoprotein alcohol dehydrogenase-like"/>
    <property type="match status" value="1"/>
</dbReference>
<dbReference type="KEGG" id="gfm:Enr17x_01360"/>
<dbReference type="InterPro" id="IPR015943">
    <property type="entry name" value="WD40/YVTN_repeat-like_dom_sf"/>
</dbReference>
<keyword evidence="2" id="KW-0732">Signal</keyword>
<dbReference type="EMBL" id="CP037452">
    <property type="protein sequence ID" value="QDV48127.1"/>
    <property type="molecule type" value="Genomic_DNA"/>
</dbReference>
<keyword evidence="5" id="KW-1185">Reference proteome</keyword>
<dbReference type="InterPro" id="IPR018391">
    <property type="entry name" value="PQQ_b-propeller_rpt"/>
</dbReference>
<evidence type="ECO:0000313" key="5">
    <source>
        <dbReference type="Proteomes" id="UP000318313"/>
    </source>
</evidence>
<dbReference type="InterPro" id="IPR011047">
    <property type="entry name" value="Quinoprotein_ADH-like_sf"/>
</dbReference>
<feature type="signal peptide" evidence="2">
    <location>
        <begin position="1"/>
        <end position="17"/>
    </location>
</feature>
<dbReference type="Proteomes" id="UP000318313">
    <property type="component" value="Chromosome"/>
</dbReference>
<dbReference type="InterPro" id="IPR002372">
    <property type="entry name" value="PQQ_rpt_dom"/>
</dbReference>
<name>A0A518I4Y1_9PLAN</name>
<organism evidence="4 5">
    <name type="scientific">Gimesia fumaroli</name>
    <dbReference type="NCBI Taxonomy" id="2527976"/>
    <lineage>
        <taxon>Bacteria</taxon>
        <taxon>Pseudomonadati</taxon>
        <taxon>Planctomycetota</taxon>
        <taxon>Planctomycetia</taxon>
        <taxon>Planctomycetales</taxon>
        <taxon>Planctomycetaceae</taxon>
        <taxon>Gimesia</taxon>
    </lineage>
</organism>
<feature type="domain" description="Pyrrolo-quinoline quinone repeat" evidence="3">
    <location>
        <begin position="94"/>
        <end position="309"/>
    </location>
</feature>
<dbReference type="SMART" id="SM00564">
    <property type="entry name" value="PQQ"/>
    <property type="match status" value="3"/>
</dbReference>
<sequence length="449" mass="49771" precursor="true">MKFVTLILFLMTSLLQAGCSETTPQTGKPNPAAQNAPSEEEAPARVVEVSFKDAQSPDRLTKPAHTWPHWLGPDYNGISPETDWRTDWTDKPPQVLWRGNVGTGYSSISAADGRIYTMGHKEGNETVYCLDAETGTEIWKQSYPAQLVNHLNAGGPGATPTIDGDFLYTNSRDGRLICLEIKTGKIVWQKDLTKAYQMKVPEWGFTCSPLIRGDKLFIEAGRLVALDKKTGNEIWKSTPHMPGYGTPAAFEIEGTVYLALLNNECLSIAREDDGTEVTTFEWPSPYDTNSTTPIIDGKTIFISSGYRKGCALLDFENQKLKARYTNRDMKNHFNNSVLFEKHFYGMDGNSNLGRIVRLTCLDQETGKIKWREAGFGCGSLLIANGKLIILSDEGTLVTAEATPESYQELSRLKVLDNQCWTVPVLCNGLLYCRDSAGNLACVDLRLSPN</sequence>
<feature type="chain" id="PRO_5021843702" evidence="2">
    <location>
        <begin position="18"/>
        <end position="449"/>
    </location>
</feature>
<feature type="compositionally biased region" description="Polar residues" evidence="1">
    <location>
        <begin position="21"/>
        <end position="37"/>
    </location>
</feature>
<evidence type="ECO:0000256" key="1">
    <source>
        <dbReference type="SAM" id="MobiDB-lite"/>
    </source>
</evidence>
<dbReference type="AlphaFoldDB" id="A0A518I4Y1"/>
<accession>A0A518I4Y1</accession>
<evidence type="ECO:0000313" key="4">
    <source>
        <dbReference type="EMBL" id="QDV48127.1"/>
    </source>
</evidence>